<dbReference type="Gene3D" id="1.20.1250.20">
    <property type="entry name" value="MFS general substrate transporter like domains"/>
    <property type="match status" value="2"/>
</dbReference>
<dbReference type="SUPFAM" id="SSF103473">
    <property type="entry name" value="MFS general substrate transporter"/>
    <property type="match status" value="1"/>
</dbReference>
<dbReference type="InterPro" id="IPR020846">
    <property type="entry name" value="MFS_dom"/>
</dbReference>
<dbReference type="OrthoDB" id="2213137at2759"/>
<dbReference type="GO" id="GO:0016020">
    <property type="term" value="C:membrane"/>
    <property type="evidence" value="ECO:0007669"/>
    <property type="project" value="UniProtKB-SubCell"/>
</dbReference>
<keyword evidence="3" id="KW-0812">Transmembrane</keyword>
<protein>
    <recommendedName>
        <fullName evidence="4">Major facilitator superfamily (MFS) profile domain-containing protein</fullName>
    </recommendedName>
</protein>
<evidence type="ECO:0000256" key="3">
    <source>
        <dbReference type="SAM" id="Phobius"/>
    </source>
</evidence>
<organism evidence="5">
    <name type="scientific">Absidia glauca</name>
    <name type="common">Pin mould</name>
    <dbReference type="NCBI Taxonomy" id="4829"/>
    <lineage>
        <taxon>Eukaryota</taxon>
        <taxon>Fungi</taxon>
        <taxon>Fungi incertae sedis</taxon>
        <taxon>Mucoromycota</taxon>
        <taxon>Mucoromycotina</taxon>
        <taxon>Mucoromycetes</taxon>
        <taxon>Mucorales</taxon>
        <taxon>Cunninghamellaceae</taxon>
        <taxon>Absidia</taxon>
    </lineage>
</organism>
<feature type="domain" description="Major facilitator superfamily (MFS) profile" evidence="4">
    <location>
        <begin position="1"/>
        <end position="337"/>
    </location>
</feature>
<sequence>MGCTLLLSSAVLLPPLIHRFGYRRTMSIGAVLAPLGLVLASFSTQLWHIYLAQGVLFGLGCGFIYASSLALPSMWFKRNRALATGLSASGSGIGALVISPLNEHLIEKMGYRMALRIEGVLGFVLLAAATCLAFSKPASGAIKRPPFQLLHRDLLHSDYLILIGYCLVCYFGFFGPFFLAPQYTAFLGHSKSDGAARISLMAGMNSLSRITMGFLADRFGNINVMFSCALLAGLFTSVLWQTSSSYGAYTVFCILSGFTGGAFVSLLPVVTADIVGVENLQRGIGLCYLLTFFGNLLGSPIAGKLLENFGWTAAIQFSGAMTLFSALLLLVLRMKRSGGRLFVKL</sequence>
<proteinExistence type="inferred from homology"/>
<gene>
    <name evidence="5" type="primary">ABSGL_13971.1 scaffold 14344</name>
</gene>
<evidence type="ECO:0000259" key="4">
    <source>
        <dbReference type="PROSITE" id="PS50850"/>
    </source>
</evidence>
<name>A0A168SEB7_ABSGL</name>
<keyword evidence="3" id="KW-0472">Membrane</keyword>
<dbReference type="STRING" id="4829.A0A168SEB7"/>
<feature type="transmembrane region" description="Helical" evidence="3">
    <location>
        <begin position="113"/>
        <end position="135"/>
    </location>
</feature>
<feature type="transmembrane region" description="Helical" evidence="3">
    <location>
        <begin position="309"/>
        <end position="332"/>
    </location>
</feature>
<dbReference type="EMBL" id="LT554890">
    <property type="protein sequence ID" value="SAM08309.1"/>
    <property type="molecule type" value="Genomic_DNA"/>
</dbReference>
<keyword evidence="6" id="KW-1185">Reference proteome</keyword>
<dbReference type="PROSITE" id="PS50850">
    <property type="entry name" value="MFS"/>
    <property type="match status" value="1"/>
</dbReference>
<dbReference type="InterPro" id="IPR011701">
    <property type="entry name" value="MFS"/>
</dbReference>
<feature type="transmembrane region" description="Helical" evidence="3">
    <location>
        <begin position="29"/>
        <end position="47"/>
    </location>
</feature>
<dbReference type="PANTHER" id="PTHR11360">
    <property type="entry name" value="MONOCARBOXYLATE TRANSPORTER"/>
    <property type="match status" value="1"/>
</dbReference>
<feature type="transmembrane region" description="Helical" evidence="3">
    <location>
        <begin position="283"/>
        <end position="303"/>
    </location>
</feature>
<feature type="transmembrane region" description="Helical" evidence="3">
    <location>
        <begin position="54"/>
        <end position="75"/>
    </location>
</feature>
<reference evidence="5" key="1">
    <citation type="submission" date="2016-04" db="EMBL/GenBank/DDBJ databases">
        <authorList>
            <person name="Evans L.H."/>
            <person name="Alamgir A."/>
            <person name="Owens N."/>
            <person name="Weber N.D."/>
            <person name="Virtaneva K."/>
            <person name="Barbian K."/>
            <person name="Babar A."/>
            <person name="Rosenke K."/>
        </authorList>
    </citation>
    <scope>NUCLEOTIDE SEQUENCE [LARGE SCALE GENOMIC DNA]</scope>
    <source>
        <strain evidence="5">CBS 101.48</strain>
    </source>
</reference>
<comment type="subcellular location">
    <subcellularLocation>
        <location evidence="1">Membrane</location>
        <topology evidence="1">Multi-pass membrane protein</topology>
    </subcellularLocation>
</comment>
<dbReference type="Proteomes" id="UP000078561">
    <property type="component" value="Unassembled WGS sequence"/>
</dbReference>
<dbReference type="InParanoid" id="A0A168SEB7"/>
<evidence type="ECO:0000313" key="6">
    <source>
        <dbReference type="Proteomes" id="UP000078561"/>
    </source>
</evidence>
<dbReference type="AlphaFoldDB" id="A0A168SEB7"/>
<comment type="similarity">
    <text evidence="2">Belongs to the major facilitator superfamily. Monocarboxylate porter (TC 2.A.1.13) family.</text>
</comment>
<feature type="transmembrane region" description="Helical" evidence="3">
    <location>
        <begin position="246"/>
        <end position="271"/>
    </location>
</feature>
<evidence type="ECO:0000256" key="2">
    <source>
        <dbReference type="ARBA" id="ARBA00006727"/>
    </source>
</evidence>
<dbReference type="Pfam" id="PF07690">
    <property type="entry name" value="MFS_1"/>
    <property type="match status" value="1"/>
</dbReference>
<keyword evidence="3" id="KW-1133">Transmembrane helix</keyword>
<dbReference type="InterPro" id="IPR036259">
    <property type="entry name" value="MFS_trans_sf"/>
</dbReference>
<evidence type="ECO:0000313" key="5">
    <source>
        <dbReference type="EMBL" id="SAM08309.1"/>
    </source>
</evidence>
<feature type="transmembrane region" description="Helical" evidence="3">
    <location>
        <begin position="81"/>
        <end position="101"/>
    </location>
</feature>
<feature type="transmembrane region" description="Helical" evidence="3">
    <location>
        <begin position="219"/>
        <end position="240"/>
    </location>
</feature>
<dbReference type="OMA" id="WHIYLAQ"/>
<dbReference type="GO" id="GO:0022857">
    <property type="term" value="F:transmembrane transporter activity"/>
    <property type="evidence" value="ECO:0007669"/>
    <property type="project" value="InterPro"/>
</dbReference>
<feature type="transmembrane region" description="Helical" evidence="3">
    <location>
        <begin position="159"/>
        <end position="180"/>
    </location>
</feature>
<dbReference type="InterPro" id="IPR050327">
    <property type="entry name" value="Proton-linked_MCT"/>
</dbReference>
<dbReference type="PANTHER" id="PTHR11360:SF284">
    <property type="entry name" value="EG:103B4.3 PROTEIN-RELATED"/>
    <property type="match status" value="1"/>
</dbReference>
<evidence type="ECO:0000256" key="1">
    <source>
        <dbReference type="ARBA" id="ARBA00004141"/>
    </source>
</evidence>
<accession>A0A168SEB7</accession>